<comment type="caution">
    <text evidence="2">The sequence shown here is derived from an EMBL/GenBank/DDBJ whole genome shotgun (WGS) entry which is preliminary data.</text>
</comment>
<organism evidence="2">
    <name type="scientific">marine sediment metagenome</name>
    <dbReference type="NCBI Taxonomy" id="412755"/>
    <lineage>
        <taxon>unclassified sequences</taxon>
        <taxon>metagenomes</taxon>
        <taxon>ecological metagenomes</taxon>
    </lineage>
</organism>
<reference evidence="2" key="1">
    <citation type="journal article" date="2014" name="Front. Microbiol.">
        <title>High frequency of phylogenetically diverse reductive dehalogenase-homologous genes in deep subseafloor sedimentary metagenomes.</title>
        <authorList>
            <person name="Kawai M."/>
            <person name="Futagami T."/>
            <person name="Toyoda A."/>
            <person name="Takaki Y."/>
            <person name="Nishi S."/>
            <person name="Hori S."/>
            <person name="Arai W."/>
            <person name="Tsubouchi T."/>
            <person name="Morono Y."/>
            <person name="Uchiyama I."/>
            <person name="Ito T."/>
            <person name="Fujiyama A."/>
            <person name="Inagaki F."/>
            <person name="Takami H."/>
        </authorList>
    </citation>
    <scope>NUCLEOTIDE SEQUENCE</scope>
    <source>
        <strain evidence="2">Expedition CK06-06</strain>
    </source>
</reference>
<feature type="non-terminal residue" evidence="2">
    <location>
        <position position="68"/>
    </location>
</feature>
<dbReference type="EMBL" id="BARS01037868">
    <property type="protein sequence ID" value="GAG16243.1"/>
    <property type="molecule type" value="Genomic_DNA"/>
</dbReference>
<protein>
    <submittedName>
        <fullName evidence="2">Uncharacterized protein</fullName>
    </submittedName>
</protein>
<dbReference type="AlphaFoldDB" id="X0VUW2"/>
<sequence length="68" mass="7683">MQRLAAEEQRRRSCRVVGAVELLDRLRALDRLQVIVRVRASDRVRETEPRVVGTMPRTVPAASKTGIS</sequence>
<accession>X0VUW2</accession>
<name>X0VUW2_9ZZZZ</name>
<evidence type="ECO:0000256" key="1">
    <source>
        <dbReference type="SAM" id="MobiDB-lite"/>
    </source>
</evidence>
<proteinExistence type="predicted"/>
<feature type="region of interest" description="Disordered" evidence="1">
    <location>
        <begin position="49"/>
        <end position="68"/>
    </location>
</feature>
<gene>
    <name evidence="2" type="ORF">S01H1_58010</name>
</gene>
<evidence type="ECO:0000313" key="2">
    <source>
        <dbReference type="EMBL" id="GAG16243.1"/>
    </source>
</evidence>